<dbReference type="RefSeq" id="WP_268039666.1">
    <property type="nucleotide sequence ID" value="NZ_JAPQER010000001.1"/>
</dbReference>
<sequence length="242" mass="28227">MLINYAHRGASAYYPENTMIAFEKSIELGATGIETDVQMTKDGVLILIHDETINRTTNDKGFVKDFTYEELRNLDAGSWFSDEFKGIKIPPLKELMDFLQDKKNIKLNIELKNNIIIYDKIEEKVIKMIYEYGMQDRIILSSFNHYTLRQCKKISKKIKIGLLYTAGLYQPEKYARRLGAEALHPYFYAVNSHHIIKRIKKSGIMLNPYTIDEEKDMKRFIDLNVDGIITNYPDKLKNILLN</sequence>
<dbReference type="Pfam" id="PF03009">
    <property type="entry name" value="GDPD"/>
    <property type="match status" value="1"/>
</dbReference>
<accession>A0ABT4CWP6</accession>
<organism evidence="2 3">
    <name type="scientific">Clostridium aestuarii</name>
    <dbReference type="NCBI Taxonomy" id="338193"/>
    <lineage>
        <taxon>Bacteria</taxon>
        <taxon>Bacillati</taxon>
        <taxon>Bacillota</taxon>
        <taxon>Clostridia</taxon>
        <taxon>Eubacteriales</taxon>
        <taxon>Clostridiaceae</taxon>
        <taxon>Clostridium</taxon>
    </lineage>
</organism>
<dbReference type="PANTHER" id="PTHR46211:SF1">
    <property type="entry name" value="GLYCEROPHOSPHODIESTER PHOSPHODIESTERASE, CYTOPLASMIC"/>
    <property type="match status" value="1"/>
</dbReference>
<dbReference type="InterPro" id="IPR017946">
    <property type="entry name" value="PLC-like_Pdiesterase_TIM-brl"/>
</dbReference>
<keyword evidence="3" id="KW-1185">Reference proteome</keyword>
<comment type="caution">
    <text evidence="2">The sequence shown here is derived from an EMBL/GenBank/DDBJ whole genome shotgun (WGS) entry which is preliminary data.</text>
</comment>
<dbReference type="InterPro" id="IPR030395">
    <property type="entry name" value="GP_PDE_dom"/>
</dbReference>
<feature type="domain" description="GP-PDE" evidence="1">
    <location>
        <begin position="2"/>
        <end position="240"/>
    </location>
</feature>
<dbReference type="Gene3D" id="3.20.20.190">
    <property type="entry name" value="Phosphatidylinositol (PI) phosphodiesterase"/>
    <property type="match status" value="1"/>
</dbReference>
<dbReference type="PANTHER" id="PTHR46211">
    <property type="entry name" value="GLYCEROPHOSPHORYL DIESTER PHOSPHODIESTERASE"/>
    <property type="match status" value="1"/>
</dbReference>
<dbReference type="Proteomes" id="UP001078443">
    <property type="component" value="Unassembled WGS sequence"/>
</dbReference>
<gene>
    <name evidence="2" type="ORF">OW763_03480</name>
</gene>
<reference evidence="2" key="1">
    <citation type="submission" date="2022-12" db="EMBL/GenBank/DDBJ databases">
        <authorList>
            <person name="Wang J."/>
        </authorList>
    </citation>
    <scope>NUCLEOTIDE SEQUENCE</scope>
    <source>
        <strain evidence="2">HY-45-18</strain>
    </source>
</reference>
<evidence type="ECO:0000313" key="3">
    <source>
        <dbReference type="Proteomes" id="UP001078443"/>
    </source>
</evidence>
<evidence type="ECO:0000259" key="1">
    <source>
        <dbReference type="PROSITE" id="PS51704"/>
    </source>
</evidence>
<proteinExistence type="predicted"/>
<name>A0ABT4CWP6_9CLOT</name>
<dbReference type="EMBL" id="JAPQER010000001">
    <property type="protein sequence ID" value="MCY6483418.1"/>
    <property type="molecule type" value="Genomic_DNA"/>
</dbReference>
<protein>
    <submittedName>
        <fullName evidence="2">Glycerophosphodiester phosphodiesterase</fullName>
    </submittedName>
</protein>
<dbReference type="SUPFAM" id="SSF51695">
    <property type="entry name" value="PLC-like phosphodiesterases"/>
    <property type="match status" value="1"/>
</dbReference>
<evidence type="ECO:0000313" key="2">
    <source>
        <dbReference type="EMBL" id="MCY6483418.1"/>
    </source>
</evidence>
<dbReference type="PROSITE" id="PS51704">
    <property type="entry name" value="GP_PDE"/>
    <property type="match status" value="1"/>
</dbReference>
<dbReference type="CDD" id="cd08563">
    <property type="entry name" value="GDPD_TtGDE_like"/>
    <property type="match status" value="1"/>
</dbReference>